<keyword evidence="1" id="KW-0732">Signal</keyword>
<protein>
    <submittedName>
        <fullName evidence="3">PABS domain-containing protein</fullName>
    </submittedName>
</protein>
<evidence type="ECO:0000256" key="1">
    <source>
        <dbReference type="SAM" id="SignalP"/>
    </source>
</evidence>
<evidence type="ECO:0000313" key="2">
    <source>
        <dbReference type="Proteomes" id="UP000887564"/>
    </source>
</evidence>
<proteinExistence type="predicted"/>
<reference evidence="3" key="1">
    <citation type="submission" date="2022-11" db="UniProtKB">
        <authorList>
            <consortium name="WormBaseParasite"/>
        </authorList>
    </citation>
    <scope>IDENTIFICATION</scope>
</reference>
<accession>A0A914RQ70</accession>
<feature type="chain" id="PRO_5037778374" evidence="1">
    <location>
        <begin position="18"/>
        <end position="252"/>
    </location>
</feature>
<keyword evidence="2" id="KW-1185">Reference proteome</keyword>
<name>A0A914RQ70_PAREQ</name>
<evidence type="ECO:0000313" key="3">
    <source>
        <dbReference type="WBParaSite" id="PEQ_0000864501-mRNA-1"/>
    </source>
</evidence>
<dbReference type="Proteomes" id="UP000887564">
    <property type="component" value="Unplaced"/>
</dbReference>
<organism evidence="2 3">
    <name type="scientific">Parascaris equorum</name>
    <name type="common">Equine roundworm</name>
    <dbReference type="NCBI Taxonomy" id="6256"/>
    <lineage>
        <taxon>Eukaryota</taxon>
        <taxon>Metazoa</taxon>
        <taxon>Ecdysozoa</taxon>
        <taxon>Nematoda</taxon>
        <taxon>Chromadorea</taxon>
        <taxon>Rhabditida</taxon>
        <taxon>Spirurina</taxon>
        <taxon>Ascaridomorpha</taxon>
        <taxon>Ascaridoidea</taxon>
        <taxon>Ascarididae</taxon>
        <taxon>Parascaris</taxon>
    </lineage>
</organism>
<sequence length="252" mass="28673">MFVLLFLLEVHMTLLRSLENLDVRAGRAVSGLGAVEENLMKTDFEYTAAIFIDKFIIDRTQFTIHDEILKLRNGRLVVIFFWQQGMNITVVELEETFYKVAQEYFDLTLDHRQRVIISDVLGQAHFDAIYVDACHPEFRYGAICPVEAFLTKDGAKLLHDALADNGTVAVSILVAPEYIAELYTSSFKEVFEQCALVSYSARMANKHGQRVHFQALICGQRVPEKETLNSEMTAVFEELGFAEFPDETEEGK</sequence>
<dbReference type="SUPFAM" id="SSF53335">
    <property type="entry name" value="S-adenosyl-L-methionine-dependent methyltransferases"/>
    <property type="match status" value="1"/>
</dbReference>
<dbReference type="InterPro" id="IPR029063">
    <property type="entry name" value="SAM-dependent_MTases_sf"/>
</dbReference>
<dbReference type="AlphaFoldDB" id="A0A914RQ70"/>
<dbReference type="Gene3D" id="3.40.50.150">
    <property type="entry name" value="Vaccinia Virus protein VP39"/>
    <property type="match status" value="1"/>
</dbReference>
<dbReference type="WBParaSite" id="PEQ_0000864501-mRNA-1">
    <property type="protein sequence ID" value="PEQ_0000864501-mRNA-1"/>
    <property type="gene ID" value="PEQ_0000864501"/>
</dbReference>
<feature type="signal peptide" evidence="1">
    <location>
        <begin position="1"/>
        <end position="17"/>
    </location>
</feature>